<gene>
    <name evidence="1" type="ORF">VVAX_05927</name>
</gene>
<reference evidence="1" key="1">
    <citation type="submission" date="2019-12" db="EMBL/GenBank/DDBJ databases">
        <authorList>
            <person name="Cremers G."/>
        </authorList>
    </citation>
    <scope>NUCLEOTIDE SEQUENCE</scope>
    <source>
        <strain evidence="1">Vvax</strain>
    </source>
</reference>
<evidence type="ECO:0000313" key="1">
    <source>
        <dbReference type="EMBL" id="CAA2109656.1"/>
    </source>
</evidence>
<dbReference type="EMBL" id="LR743508">
    <property type="protein sequence ID" value="CAA2109656.1"/>
    <property type="molecule type" value="Genomic_DNA"/>
</dbReference>
<sequence length="34" mass="3867">MVRIELAPDILNDPDRIIDHLGTHEVNDITDRVA</sequence>
<name>A0A679JE09_VARPD</name>
<protein>
    <submittedName>
        <fullName evidence="1">Uncharacterized protein</fullName>
    </submittedName>
</protein>
<organism evidence="1">
    <name type="scientific">Variovorax paradoxus</name>
    <dbReference type="NCBI Taxonomy" id="34073"/>
    <lineage>
        <taxon>Bacteria</taxon>
        <taxon>Pseudomonadati</taxon>
        <taxon>Pseudomonadota</taxon>
        <taxon>Betaproteobacteria</taxon>
        <taxon>Burkholderiales</taxon>
        <taxon>Comamonadaceae</taxon>
        <taxon>Variovorax</taxon>
    </lineage>
</organism>
<dbReference type="AlphaFoldDB" id="A0A679JE09"/>
<proteinExistence type="predicted"/>
<accession>A0A679JE09</accession>